<dbReference type="PIRSF" id="PIRSF000463">
    <property type="entry name" value="GlgB"/>
    <property type="match status" value="1"/>
</dbReference>
<dbReference type="Pfam" id="PF02806">
    <property type="entry name" value="Alpha-amylase_C"/>
    <property type="match status" value="1"/>
</dbReference>
<dbReference type="Pfam" id="PF02922">
    <property type="entry name" value="CBM_48"/>
    <property type="match status" value="1"/>
</dbReference>
<dbReference type="Gene3D" id="3.20.20.80">
    <property type="entry name" value="Glycosidases"/>
    <property type="match status" value="1"/>
</dbReference>
<dbReference type="AlphaFoldDB" id="E7RWK8"/>
<keyword evidence="9" id="KW-0378">Hydrolase</keyword>
<comment type="catalytic activity">
    <reaction evidence="1">
        <text>Transfers a segment of a (1-&gt;4)-alpha-D-glucan chain to a primary hydroxy group in a similar glucan chain.</text>
        <dbReference type="EC" id="2.4.1.18"/>
    </reaction>
</comment>
<dbReference type="InterPro" id="IPR017853">
    <property type="entry name" value="GH"/>
</dbReference>
<feature type="domain" description="Glycosyl hydrolase family 13 catalytic" evidence="8">
    <location>
        <begin position="128"/>
        <end position="484"/>
    </location>
</feature>
<evidence type="ECO:0000256" key="2">
    <source>
        <dbReference type="ARBA" id="ARBA00002953"/>
    </source>
</evidence>
<keyword evidence="6" id="KW-0119">Carbohydrate metabolism</keyword>
<feature type="active site" description="Nucleophile" evidence="7">
    <location>
        <position position="288"/>
    </location>
</feature>
<dbReference type="InterPro" id="IPR044143">
    <property type="entry name" value="GlgB_N_E_set_prok"/>
</dbReference>
<organism evidence="9 10">
    <name type="scientific">Lautropia mirabilis ATCC 51599</name>
    <dbReference type="NCBI Taxonomy" id="887898"/>
    <lineage>
        <taxon>Bacteria</taxon>
        <taxon>Pseudomonadati</taxon>
        <taxon>Pseudomonadota</taxon>
        <taxon>Betaproteobacteria</taxon>
        <taxon>Burkholderiales</taxon>
        <taxon>Burkholderiaceae</taxon>
        <taxon>Lautropia</taxon>
    </lineage>
</organism>
<dbReference type="GO" id="GO:0003844">
    <property type="term" value="F:1,4-alpha-glucan branching enzyme activity"/>
    <property type="evidence" value="ECO:0007669"/>
    <property type="project" value="UniProtKB-EC"/>
</dbReference>
<evidence type="ECO:0000256" key="7">
    <source>
        <dbReference type="PIRSR" id="PIRSR000463-1"/>
    </source>
</evidence>
<dbReference type="InterPro" id="IPR013780">
    <property type="entry name" value="Glyco_hydro_b"/>
</dbReference>
<dbReference type="InterPro" id="IPR006048">
    <property type="entry name" value="A-amylase/branching_C"/>
</dbReference>
<accession>E7RWK8</accession>
<dbReference type="CDD" id="cd02855">
    <property type="entry name" value="E_set_GBE_prok_N"/>
    <property type="match status" value="1"/>
</dbReference>
<evidence type="ECO:0000313" key="10">
    <source>
        <dbReference type="Proteomes" id="UP000011021"/>
    </source>
</evidence>
<gene>
    <name evidence="9" type="ORF">HMPREF0551_1070</name>
</gene>
<evidence type="ECO:0000256" key="6">
    <source>
        <dbReference type="ARBA" id="ARBA00023277"/>
    </source>
</evidence>
<feature type="active site" description="Proton donor" evidence="7">
    <location>
        <position position="330"/>
    </location>
</feature>
<sequence length="603" mass="68434">MTDSSKRNRKHHAGMGALPCKGGVFFRVWAPHADQVWVTGDFNDWSKTEHPLVHEGNGYWYAEVKGAKAGQEYKFVLRNGDTVLERIDPYARQVTNSVGHGVIYDPAAFDWQGDDFQVSSHNELVIYELHIGSFHVEEEGRPGGFETMLQRLDHLVKLGVNAIQIMPIAEFAGDYSWGYNPAHIFAVESAYGGPDGFKQLVREAHKRGIAVILDVVYNHFGPSDLDLWQFDGWQENDKGGIYFYNDHRSKTPWGDTRPDYGRGEVRQFIHDNAMMWLEDYHVDGLRWDMILYIHSVNGDGGETIPEGWSLMQYVNQDVRKRFPGRIMIAEDLHSNPAITADPDRSGAGFHSQWDAQFVHPIREMVIQADDAGRSMEAVKTAITYRYEEDACNRVIYSESHDEVANGKARVPQEINNDDPTGWHAQKRSTLAAGLLFTSPGIPMIFQGQEFLQGEWFRDNVPLDWHMNEEYHGVARMYRDLIWLRLNRDGVSRGLCGQNVAVTHVNDQQNLIALQRWDQHGDGDDVMVIANCGYEVKEGYRIGMPQSGEWKLRFNSDASIYSDDFQNTLSTHLTATDEAQDGLPASAEVTIAPYSVLIYSRDPS</sequence>
<evidence type="ECO:0000256" key="5">
    <source>
        <dbReference type="ARBA" id="ARBA00022679"/>
    </source>
</evidence>
<comment type="caution">
    <text evidence="9">The sequence shown here is derived from an EMBL/GenBank/DDBJ whole genome shotgun (WGS) entry which is preliminary data.</text>
</comment>
<evidence type="ECO:0000259" key="8">
    <source>
        <dbReference type="SMART" id="SM00642"/>
    </source>
</evidence>
<dbReference type="InterPro" id="IPR013783">
    <property type="entry name" value="Ig-like_fold"/>
</dbReference>
<dbReference type="EC" id="2.4.1.18" evidence="4"/>
<dbReference type="CDD" id="cd11325">
    <property type="entry name" value="AmyAc_GTHase"/>
    <property type="match status" value="1"/>
</dbReference>
<dbReference type="InterPro" id="IPR014756">
    <property type="entry name" value="Ig_E-set"/>
</dbReference>
<evidence type="ECO:0000313" key="9">
    <source>
        <dbReference type="EMBL" id="EFV95112.1"/>
    </source>
</evidence>
<evidence type="ECO:0000256" key="1">
    <source>
        <dbReference type="ARBA" id="ARBA00000826"/>
    </source>
</evidence>
<dbReference type="InterPro" id="IPR004193">
    <property type="entry name" value="Glyco_hydro_13_N"/>
</dbReference>
<name>E7RWK8_9BURK</name>
<dbReference type="eggNOG" id="COG0296">
    <property type="taxonomic scope" value="Bacteria"/>
</dbReference>
<dbReference type="SUPFAM" id="SSF81296">
    <property type="entry name" value="E set domains"/>
    <property type="match status" value="1"/>
</dbReference>
<comment type="function">
    <text evidence="2">Catalyzes the formation of the alpha-1,6-glucosidic linkages in glycogen by scission of a 1,4-alpha-linked oligosaccharide from growing alpha-1,4-glucan chains and the subsequent attachment of the oligosaccharide to the alpha-1,6 position.</text>
</comment>
<evidence type="ECO:0000256" key="4">
    <source>
        <dbReference type="ARBA" id="ARBA00012541"/>
    </source>
</evidence>
<dbReference type="PANTHER" id="PTHR43651">
    <property type="entry name" value="1,4-ALPHA-GLUCAN-BRANCHING ENZYME"/>
    <property type="match status" value="1"/>
</dbReference>
<evidence type="ECO:0000256" key="3">
    <source>
        <dbReference type="ARBA" id="ARBA00009000"/>
    </source>
</evidence>
<dbReference type="PANTHER" id="PTHR43651:SF11">
    <property type="entry name" value="MALTO-OLIGOSYLTREHALOSE TREHALOHYDROLASE"/>
    <property type="match status" value="1"/>
</dbReference>
<comment type="similarity">
    <text evidence="3">Belongs to the glycosyl hydrolase 13 family. GlgB subfamily.</text>
</comment>
<protein>
    <recommendedName>
        <fullName evidence="4">1,4-alpha-glucan branching enzyme</fullName>
        <ecNumber evidence="4">2.4.1.18</ecNumber>
    </recommendedName>
</protein>
<dbReference type="GO" id="GO:0043169">
    <property type="term" value="F:cation binding"/>
    <property type="evidence" value="ECO:0007669"/>
    <property type="project" value="InterPro"/>
</dbReference>
<dbReference type="SUPFAM" id="SSF51011">
    <property type="entry name" value="Glycosyl hydrolase domain"/>
    <property type="match status" value="1"/>
</dbReference>
<dbReference type="STRING" id="887898.HMPREF0551_1070"/>
<dbReference type="HOGENOM" id="CLU_004245_5_1_4"/>
<dbReference type="SUPFAM" id="SSF51445">
    <property type="entry name" value="(Trans)glycosidases"/>
    <property type="match status" value="1"/>
</dbReference>
<dbReference type="RefSeq" id="WP_005673293.1">
    <property type="nucleotide sequence ID" value="NZ_CP146288.1"/>
</dbReference>
<dbReference type="GO" id="GO:0004553">
    <property type="term" value="F:hydrolase activity, hydrolyzing O-glycosyl compounds"/>
    <property type="evidence" value="ECO:0007669"/>
    <property type="project" value="InterPro"/>
</dbReference>
<keyword evidence="10" id="KW-1185">Reference proteome</keyword>
<dbReference type="InterPro" id="IPR037439">
    <property type="entry name" value="Branching_enzy"/>
</dbReference>
<keyword evidence="5" id="KW-0808">Transferase</keyword>
<dbReference type="Pfam" id="PF00128">
    <property type="entry name" value="Alpha-amylase"/>
    <property type="match status" value="2"/>
</dbReference>
<dbReference type="Gene3D" id="2.60.40.10">
    <property type="entry name" value="Immunoglobulins"/>
    <property type="match status" value="1"/>
</dbReference>
<dbReference type="GO" id="GO:0005978">
    <property type="term" value="P:glycogen biosynthetic process"/>
    <property type="evidence" value="ECO:0007669"/>
    <property type="project" value="InterPro"/>
</dbReference>
<dbReference type="EMBL" id="AEQP01000004">
    <property type="protein sequence ID" value="EFV95112.1"/>
    <property type="molecule type" value="Genomic_DNA"/>
</dbReference>
<dbReference type="SMART" id="SM00642">
    <property type="entry name" value="Aamy"/>
    <property type="match status" value="1"/>
</dbReference>
<dbReference type="Gene3D" id="2.60.40.1180">
    <property type="entry name" value="Golgi alpha-mannosidase II"/>
    <property type="match status" value="1"/>
</dbReference>
<dbReference type="Proteomes" id="UP000011021">
    <property type="component" value="Unassembled WGS sequence"/>
</dbReference>
<proteinExistence type="inferred from homology"/>
<dbReference type="InterPro" id="IPR006047">
    <property type="entry name" value="GH13_cat_dom"/>
</dbReference>
<reference evidence="9 10" key="1">
    <citation type="submission" date="2010-12" db="EMBL/GenBank/DDBJ databases">
        <authorList>
            <person name="Muzny D."/>
            <person name="Qin X."/>
            <person name="Deng J."/>
            <person name="Jiang H."/>
            <person name="Liu Y."/>
            <person name="Qu J."/>
            <person name="Song X.-Z."/>
            <person name="Zhang L."/>
            <person name="Thornton R."/>
            <person name="Coyle M."/>
            <person name="Francisco L."/>
            <person name="Jackson L."/>
            <person name="Javaid M."/>
            <person name="Korchina V."/>
            <person name="Kovar C."/>
            <person name="Mata R."/>
            <person name="Mathew T."/>
            <person name="Ngo R."/>
            <person name="Nguyen L."/>
            <person name="Nguyen N."/>
            <person name="Okwuonu G."/>
            <person name="Ongeri F."/>
            <person name="Pham C."/>
            <person name="Simmons D."/>
            <person name="Wilczek-Boney K."/>
            <person name="Hale W."/>
            <person name="Jakkamsetti A."/>
            <person name="Pham P."/>
            <person name="Ruth R."/>
            <person name="San Lucas F."/>
            <person name="Warren J."/>
            <person name="Zhang J."/>
            <person name="Zhao Z."/>
            <person name="Zhou C."/>
            <person name="Zhu D."/>
            <person name="Lee S."/>
            <person name="Bess C."/>
            <person name="Blankenburg K."/>
            <person name="Forbes L."/>
            <person name="Fu Q."/>
            <person name="Gubbala S."/>
            <person name="Hirani K."/>
            <person name="Jayaseelan J.C."/>
            <person name="Lara F."/>
            <person name="Munidasa M."/>
            <person name="Palculict T."/>
            <person name="Patil S."/>
            <person name="Pu L.-L."/>
            <person name="Saada N."/>
            <person name="Tang L."/>
            <person name="Weissenberger G."/>
            <person name="Zhu Y."/>
            <person name="Hemphill L."/>
            <person name="Shang Y."/>
            <person name="Youmans B."/>
            <person name="Ayvaz T."/>
            <person name="Ross M."/>
            <person name="Santibanez J."/>
            <person name="Aqrawi P."/>
            <person name="Gross S."/>
            <person name="Joshi V."/>
            <person name="Fowler G."/>
            <person name="Nazareth L."/>
            <person name="Reid J."/>
            <person name="Worley K."/>
            <person name="Petrosino J."/>
            <person name="Highlander S."/>
            <person name="Gibbs R."/>
        </authorList>
    </citation>
    <scope>NUCLEOTIDE SEQUENCE [LARGE SCALE GENOMIC DNA]</scope>
    <source>
        <strain evidence="9 10">ATCC 51599</strain>
    </source>
</reference>